<reference evidence="2" key="1">
    <citation type="submission" date="2021-02" db="EMBL/GenBank/DDBJ databases">
        <authorList>
            <person name="Nowell W R."/>
        </authorList>
    </citation>
    <scope>NUCLEOTIDE SEQUENCE</scope>
</reference>
<evidence type="ECO:0000313" key="2">
    <source>
        <dbReference type="EMBL" id="CAF1269902.1"/>
    </source>
</evidence>
<organism evidence="2 3">
    <name type="scientific">Adineta ricciae</name>
    <name type="common">Rotifer</name>
    <dbReference type="NCBI Taxonomy" id="249248"/>
    <lineage>
        <taxon>Eukaryota</taxon>
        <taxon>Metazoa</taxon>
        <taxon>Spiralia</taxon>
        <taxon>Gnathifera</taxon>
        <taxon>Rotifera</taxon>
        <taxon>Eurotatoria</taxon>
        <taxon>Bdelloidea</taxon>
        <taxon>Adinetida</taxon>
        <taxon>Adinetidae</taxon>
        <taxon>Adineta</taxon>
    </lineage>
</organism>
<proteinExistence type="predicted"/>
<evidence type="ECO:0000256" key="1">
    <source>
        <dbReference type="SAM" id="SignalP"/>
    </source>
</evidence>
<feature type="signal peptide" evidence="1">
    <location>
        <begin position="1"/>
        <end position="23"/>
    </location>
</feature>
<feature type="chain" id="PRO_5033015407" evidence="1">
    <location>
        <begin position="24"/>
        <end position="151"/>
    </location>
</feature>
<sequence length="151" mass="17163">MAKIVKTMIWLIVVLAALTAINADRRPYRREQMDLRSLLRVDDLSDEEFEEKRTVPQSVMIDYKVTKNTIGADRFDCTHIKHSVQKAGVCILPLPEAVAYCNVDATCGGFGLTTNKNYHHAFDLADRMPAAELFKGTKTVTNEEWILYVKQ</sequence>
<dbReference type="Proteomes" id="UP000663852">
    <property type="component" value="Unassembled WGS sequence"/>
</dbReference>
<gene>
    <name evidence="2" type="ORF">EDS130_LOCUS28974</name>
</gene>
<dbReference type="AlphaFoldDB" id="A0A815BH37"/>
<protein>
    <submittedName>
        <fullName evidence="2">Uncharacterized protein</fullName>
    </submittedName>
</protein>
<keyword evidence="1" id="KW-0732">Signal</keyword>
<evidence type="ECO:0000313" key="3">
    <source>
        <dbReference type="Proteomes" id="UP000663852"/>
    </source>
</evidence>
<comment type="caution">
    <text evidence="2">The sequence shown here is derived from an EMBL/GenBank/DDBJ whole genome shotgun (WGS) entry which is preliminary data.</text>
</comment>
<name>A0A815BH37_ADIRI</name>
<dbReference type="EMBL" id="CAJNOJ010000192">
    <property type="protein sequence ID" value="CAF1269902.1"/>
    <property type="molecule type" value="Genomic_DNA"/>
</dbReference>
<accession>A0A815BH37</accession>